<dbReference type="OrthoDB" id="9798230at2"/>
<dbReference type="InterPro" id="IPR000415">
    <property type="entry name" value="Nitroreductase-like"/>
</dbReference>
<reference evidence="2 3" key="1">
    <citation type="submission" date="2019-11" db="EMBL/GenBank/DDBJ databases">
        <title>Comparative genomics of hydrocarbon-degrading Desulfosarcina strains.</title>
        <authorList>
            <person name="Watanabe M."/>
            <person name="Kojima H."/>
            <person name="Fukui M."/>
        </authorList>
    </citation>
    <scope>NUCLEOTIDE SEQUENCE [LARGE SCALE GENOMIC DNA]</scope>
    <source>
        <strain evidence="2 3">PP31</strain>
    </source>
</reference>
<name>A0A5K7YZY5_9BACT</name>
<keyword evidence="3" id="KW-1185">Reference proteome</keyword>
<dbReference type="InterPro" id="IPR029479">
    <property type="entry name" value="Nitroreductase"/>
</dbReference>
<dbReference type="AlphaFoldDB" id="A0A5K7YZY5"/>
<dbReference type="KEGG" id="dwd:DSCW_14020"/>
<dbReference type="PANTHER" id="PTHR43821:SF1">
    <property type="entry name" value="NAD(P)H NITROREDUCTASE YDJA-RELATED"/>
    <property type="match status" value="1"/>
</dbReference>
<dbReference type="PANTHER" id="PTHR43821">
    <property type="entry name" value="NAD(P)H NITROREDUCTASE YDJA-RELATED"/>
    <property type="match status" value="1"/>
</dbReference>
<dbReference type="SUPFAM" id="SSF55469">
    <property type="entry name" value="FMN-dependent nitroreductase-like"/>
    <property type="match status" value="1"/>
</dbReference>
<dbReference type="GO" id="GO:0016491">
    <property type="term" value="F:oxidoreductase activity"/>
    <property type="evidence" value="ECO:0007669"/>
    <property type="project" value="InterPro"/>
</dbReference>
<proteinExistence type="predicted"/>
<dbReference type="Proteomes" id="UP000427769">
    <property type="component" value="Chromosome"/>
</dbReference>
<evidence type="ECO:0000259" key="1">
    <source>
        <dbReference type="Pfam" id="PF00881"/>
    </source>
</evidence>
<evidence type="ECO:0000313" key="3">
    <source>
        <dbReference type="Proteomes" id="UP000427769"/>
    </source>
</evidence>
<protein>
    <submittedName>
        <fullName evidence="2">Nitroreductase</fullName>
    </submittedName>
</protein>
<dbReference type="EMBL" id="AP021875">
    <property type="protein sequence ID" value="BBO73985.1"/>
    <property type="molecule type" value="Genomic_DNA"/>
</dbReference>
<feature type="domain" description="Nitroreductase" evidence="1">
    <location>
        <begin position="7"/>
        <end position="166"/>
    </location>
</feature>
<organism evidence="2 3">
    <name type="scientific">Desulfosarcina widdelii</name>
    <dbReference type="NCBI Taxonomy" id="947919"/>
    <lineage>
        <taxon>Bacteria</taxon>
        <taxon>Pseudomonadati</taxon>
        <taxon>Thermodesulfobacteriota</taxon>
        <taxon>Desulfobacteria</taxon>
        <taxon>Desulfobacterales</taxon>
        <taxon>Desulfosarcinaceae</taxon>
        <taxon>Desulfosarcina</taxon>
    </lineage>
</organism>
<dbReference type="Pfam" id="PF00881">
    <property type="entry name" value="Nitroreductase"/>
    <property type="match status" value="1"/>
</dbReference>
<dbReference type="Gene3D" id="3.40.109.10">
    <property type="entry name" value="NADH Oxidase"/>
    <property type="match status" value="1"/>
</dbReference>
<sequence length="189" mass="21580">MELQKAISERRSHRRYTDKKVFPIDMKEILEAGILAPSPKNRQPWYFHLCGPIRKRLIVDVLQDKIAEMQAESTTVGSLPISLRAIEECSDLVLVYNQYSRREQGYNQNRWKADILSIGACVQNMLLAAHSKNIQSLWICDILFADKEIGDLMETADELVAGVAFGIGTQQDLPQRPRMELHKKLQKSG</sequence>
<dbReference type="RefSeq" id="WP_155303049.1">
    <property type="nucleotide sequence ID" value="NZ_AP021875.1"/>
</dbReference>
<evidence type="ECO:0000313" key="2">
    <source>
        <dbReference type="EMBL" id="BBO73985.1"/>
    </source>
</evidence>
<gene>
    <name evidence="2" type="ORF">DSCW_14020</name>
</gene>
<dbReference type="InterPro" id="IPR052530">
    <property type="entry name" value="NAD(P)H_nitroreductase"/>
</dbReference>
<accession>A0A5K7YZY5</accession>